<gene>
    <name evidence="1" type="ORF">AFI02nite_42170</name>
</gene>
<evidence type="ECO:0000313" key="1">
    <source>
        <dbReference type="EMBL" id="GEK16181.1"/>
    </source>
</evidence>
<sequence>MYKRILGLSVVLLSGCSTLSSDDDFSDAINEVEKKSTYVSIEAKSINPIENEGVGANAMRNTSQLTANYATTSRAVPESYVAVELSYFKASYVYDSVSFNGTETDITAYSPSTESCSEHCTSTQYFTFPIDNKDIELSAKNGLTYDVHATNDTSKLSFTIPAGYFQAVLDEKALQLEHIPSSVQQPAVEVKVESKDSKPVEMSKYWFDEATVAEQEQFTEWAFINRKEINTELVSSSKELEMLTYWYSKSSVTDKSNILTWIINKK</sequence>
<comment type="caution">
    <text evidence="1">The sequence shown here is derived from an EMBL/GenBank/DDBJ whole genome shotgun (WGS) entry which is preliminary data.</text>
</comment>
<keyword evidence="1" id="KW-0449">Lipoprotein</keyword>
<accession>A0A510URT3</accession>
<reference evidence="1 2" key="1">
    <citation type="submission" date="2019-07" db="EMBL/GenBank/DDBJ databases">
        <title>Whole genome shotgun sequence of Aliivibrio fischeri NBRC 101058.</title>
        <authorList>
            <person name="Hosoyama A."/>
            <person name="Uohara A."/>
            <person name="Ohji S."/>
            <person name="Ichikawa N."/>
        </authorList>
    </citation>
    <scope>NUCLEOTIDE SEQUENCE [LARGE SCALE GENOMIC DNA]</scope>
    <source>
        <strain evidence="1 2">NBRC 101058</strain>
    </source>
</reference>
<dbReference type="PROSITE" id="PS51257">
    <property type="entry name" value="PROKAR_LIPOPROTEIN"/>
    <property type="match status" value="1"/>
</dbReference>
<organism evidence="1 2">
    <name type="scientific">Aliivibrio fischeri</name>
    <name type="common">Vibrio fischeri</name>
    <dbReference type="NCBI Taxonomy" id="668"/>
    <lineage>
        <taxon>Bacteria</taxon>
        <taxon>Pseudomonadati</taxon>
        <taxon>Pseudomonadota</taxon>
        <taxon>Gammaproteobacteria</taxon>
        <taxon>Vibrionales</taxon>
        <taxon>Vibrionaceae</taxon>
        <taxon>Aliivibrio</taxon>
    </lineage>
</organism>
<dbReference type="AlphaFoldDB" id="A0A510URT3"/>
<dbReference type="EMBL" id="BJTZ01000091">
    <property type="protein sequence ID" value="GEK16181.1"/>
    <property type="molecule type" value="Genomic_DNA"/>
</dbReference>
<protein>
    <submittedName>
        <fullName evidence="1">Lipoprotein</fullName>
    </submittedName>
</protein>
<name>A0A510URT3_ALIFS</name>
<evidence type="ECO:0000313" key="2">
    <source>
        <dbReference type="Proteomes" id="UP000321787"/>
    </source>
</evidence>
<proteinExistence type="predicted"/>
<dbReference type="Proteomes" id="UP000321787">
    <property type="component" value="Unassembled WGS sequence"/>
</dbReference>